<reference evidence="2" key="1">
    <citation type="submission" date="2016-05" db="EMBL/GenBank/DDBJ databases">
        <authorList>
            <person name="Lavstsen T."/>
            <person name="Jespersen J.S."/>
        </authorList>
    </citation>
    <scope>NUCLEOTIDE SEQUENCE</scope>
    <source>
        <tissue evidence="2">Brain</tissue>
    </source>
</reference>
<feature type="region of interest" description="Disordered" evidence="1">
    <location>
        <begin position="175"/>
        <end position="241"/>
    </location>
</feature>
<evidence type="ECO:0000313" key="2">
    <source>
        <dbReference type="EMBL" id="SBQ84492.1"/>
    </source>
</evidence>
<gene>
    <name evidence="2" type="primary">NUDT18</name>
</gene>
<protein>
    <submittedName>
        <fullName evidence="2">Nudix (Nucleoside diphosphate linked moiety X)-type motif 18</fullName>
    </submittedName>
</protein>
<feature type="compositionally biased region" description="Basic residues" evidence="1">
    <location>
        <begin position="59"/>
        <end position="69"/>
    </location>
</feature>
<sequence>GCRTLRRRYTNTDQLLFVQMNSCRLLPSVRRKSEDTLGSRSGVSSGVLVGQTVFPPSPRTRHPPSHRIRTQVPYESVACRHAASGPERSSCGAETRLGLCWSGGAGLGPSGPSASAPPPLCSGAEDPRGDLGCQHGGAGGHAVILLRPRGQHAGCVQSSAQREAARQDGRRALQHACHHGPGSRAAGRGRADSGLARCGDAASRGEPSIHLGQSSEKGPERETDGNDQKHIVAPDPQPVLI</sequence>
<feature type="compositionally biased region" description="Low complexity" evidence="1">
    <location>
        <begin position="182"/>
        <end position="197"/>
    </location>
</feature>
<feature type="compositionally biased region" description="Low complexity" evidence="1">
    <location>
        <begin position="38"/>
        <end position="53"/>
    </location>
</feature>
<proteinExistence type="predicted"/>
<dbReference type="EMBL" id="HAEC01016271">
    <property type="protein sequence ID" value="SBQ84492.1"/>
    <property type="molecule type" value="Transcribed_RNA"/>
</dbReference>
<evidence type="ECO:0000256" key="1">
    <source>
        <dbReference type="SAM" id="MobiDB-lite"/>
    </source>
</evidence>
<feature type="region of interest" description="Disordered" evidence="1">
    <location>
        <begin position="34"/>
        <end position="70"/>
    </location>
</feature>
<dbReference type="AlphaFoldDB" id="A0A1A8HM10"/>
<name>A0A1A8HM10_9TELE</name>
<feature type="non-terminal residue" evidence="2">
    <location>
        <position position="1"/>
    </location>
</feature>
<accession>A0A1A8HM10</accession>
<reference evidence="2" key="2">
    <citation type="submission" date="2016-06" db="EMBL/GenBank/DDBJ databases">
        <title>The genome of a short-lived fish provides insights into sex chromosome evolution and the genetic control of aging.</title>
        <authorList>
            <person name="Reichwald K."/>
            <person name="Felder M."/>
            <person name="Petzold A."/>
            <person name="Koch P."/>
            <person name="Groth M."/>
            <person name="Platzer M."/>
        </authorList>
    </citation>
    <scope>NUCLEOTIDE SEQUENCE</scope>
    <source>
        <tissue evidence="2">Brain</tissue>
    </source>
</reference>
<organism evidence="2">
    <name type="scientific">Nothobranchius korthausae</name>
    <dbReference type="NCBI Taxonomy" id="1143690"/>
    <lineage>
        <taxon>Eukaryota</taxon>
        <taxon>Metazoa</taxon>
        <taxon>Chordata</taxon>
        <taxon>Craniata</taxon>
        <taxon>Vertebrata</taxon>
        <taxon>Euteleostomi</taxon>
        <taxon>Actinopterygii</taxon>
        <taxon>Neopterygii</taxon>
        <taxon>Teleostei</taxon>
        <taxon>Neoteleostei</taxon>
        <taxon>Acanthomorphata</taxon>
        <taxon>Ovalentaria</taxon>
        <taxon>Atherinomorphae</taxon>
        <taxon>Cyprinodontiformes</taxon>
        <taxon>Nothobranchiidae</taxon>
        <taxon>Nothobranchius</taxon>
    </lineage>
</organism>
<feature type="compositionally biased region" description="Basic and acidic residues" evidence="1">
    <location>
        <begin position="217"/>
        <end position="232"/>
    </location>
</feature>